<evidence type="ECO:0000313" key="1">
    <source>
        <dbReference type="EMBL" id="EJY57457.1"/>
    </source>
</evidence>
<organism evidence="1 2">
    <name type="scientific">Aedes aegypti</name>
    <name type="common">Yellowfever mosquito</name>
    <name type="synonym">Culex aegypti</name>
    <dbReference type="NCBI Taxonomy" id="7159"/>
    <lineage>
        <taxon>Eukaryota</taxon>
        <taxon>Metazoa</taxon>
        <taxon>Ecdysozoa</taxon>
        <taxon>Arthropoda</taxon>
        <taxon>Hexapoda</taxon>
        <taxon>Insecta</taxon>
        <taxon>Pterygota</taxon>
        <taxon>Neoptera</taxon>
        <taxon>Endopterygota</taxon>
        <taxon>Diptera</taxon>
        <taxon>Nematocera</taxon>
        <taxon>Culicoidea</taxon>
        <taxon>Culicidae</taxon>
        <taxon>Culicinae</taxon>
        <taxon>Aedini</taxon>
        <taxon>Aedes</taxon>
        <taxon>Stegomyia</taxon>
    </lineage>
</organism>
<accession>J9HF87</accession>
<reference evidence="1" key="3">
    <citation type="submission" date="2012-09" db="EMBL/GenBank/DDBJ databases">
        <authorList>
            <consortium name="VectorBase"/>
        </authorList>
    </citation>
    <scope>NUCLEOTIDE SEQUENCE</scope>
    <source>
        <strain evidence="1">Liverpool</strain>
    </source>
</reference>
<dbReference type="HOGENOM" id="CLU_3144094_0_0_1"/>
<dbReference type="Proteomes" id="UP000682892">
    <property type="component" value="Unassembled WGS sequence"/>
</dbReference>
<protein>
    <submittedName>
        <fullName evidence="1">AAEL017388-PA</fullName>
    </submittedName>
</protein>
<reference evidence="1" key="2">
    <citation type="journal article" date="2007" name="Science">
        <title>Genome sequence of Aedes aegypti, a major arbovirus vector.</title>
        <authorList>
            <person name="Nene V."/>
            <person name="Wortman J.R."/>
            <person name="Lawson D."/>
            <person name="Haas B."/>
            <person name="Kodira C."/>
            <person name="Tu Z.J."/>
            <person name="Loftus B."/>
            <person name="Xi Z."/>
            <person name="Megy K."/>
            <person name="Grabherr M."/>
            <person name="Ren Q."/>
            <person name="Zdobnov E.M."/>
            <person name="Lobo N.F."/>
            <person name="Campbell K.S."/>
            <person name="Brown S.E."/>
            <person name="Bonaldo M.F."/>
            <person name="Zhu J."/>
            <person name="Sinkins S.P."/>
            <person name="Hogenkamp D.G."/>
            <person name="Amedeo P."/>
            <person name="Arensburger P."/>
            <person name="Atkinson P.W."/>
            <person name="Bidwell S."/>
            <person name="Biedler J."/>
            <person name="Birney E."/>
            <person name="Bruggner R.V."/>
            <person name="Costas J."/>
            <person name="Coy M.R."/>
            <person name="Crabtree J."/>
            <person name="Crawford M."/>
            <person name="Debruyn B."/>
            <person name="Decaprio D."/>
            <person name="Eiglmeier K."/>
            <person name="Eisenstadt E."/>
            <person name="El-Dorry H."/>
            <person name="Gelbart W.M."/>
            <person name="Gomes S.L."/>
            <person name="Hammond M."/>
            <person name="Hannick L.I."/>
            <person name="Hogan J.R."/>
            <person name="Holmes M.H."/>
            <person name="Jaffe D."/>
            <person name="Johnston J.S."/>
            <person name="Kennedy R.C."/>
            <person name="Koo H."/>
            <person name="Kravitz S."/>
            <person name="Kriventseva E.V."/>
            <person name="Kulp D."/>
            <person name="Labutti K."/>
            <person name="Lee E."/>
            <person name="Li S."/>
            <person name="Lovin D.D."/>
            <person name="Mao C."/>
            <person name="Mauceli E."/>
            <person name="Menck C.F."/>
            <person name="Miller J.R."/>
            <person name="Montgomery P."/>
            <person name="Mori A."/>
            <person name="Nascimento A.L."/>
            <person name="Naveira H.F."/>
            <person name="Nusbaum C."/>
            <person name="O'leary S."/>
            <person name="Orvis J."/>
            <person name="Pertea M."/>
            <person name="Quesneville H."/>
            <person name="Reidenbach K.R."/>
            <person name="Rogers Y.H."/>
            <person name="Roth C.W."/>
            <person name="Schneider J.R."/>
            <person name="Schatz M."/>
            <person name="Shumway M."/>
            <person name="Stanke M."/>
            <person name="Stinson E.O."/>
            <person name="Tubio J.M."/>
            <person name="Vanzee J.P."/>
            <person name="Verjovski-Almeida S."/>
            <person name="Werner D."/>
            <person name="White O."/>
            <person name="Wyder S."/>
            <person name="Zeng Q."/>
            <person name="Zhao Q."/>
            <person name="Zhao Y."/>
            <person name="Hill C.A."/>
            <person name="Raikhel A.S."/>
            <person name="Soares M.B."/>
            <person name="Knudson D.L."/>
            <person name="Lee N.H."/>
            <person name="Galagan J."/>
            <person name="Salzberg S.L."/>
            <person name="Paulsen I.T."/>
            <person name="Dimopoulos G."/>
            <person name="Collins F.H."/>
            <person name="Birren B."/>
            <person name="Fraser-Liggett C.M."/>
            <person name="Severson D.W."/>
        </authorList>
    </citation>
    <scope>NUCLEOTIDE SEQUENCE [LARGE SCALE GENOMIC DNA]</scope>
    <source>
        <strain evidence="1">Liverpool</strain>
    </source>
</reference>
<evidence type="ECO:0000313" key="2">
    <source>
        <dbReference type="Proteomes" id="UP000682892"/>
    </source>
</evidence>
<reference evidence="1" key="1">
    <citation type="submission" date="2005-10" db="EMBL/GenBank/DDBJ databases">
        <authorList>
            <person name="Loftus B.J."/>
            <person name="Nene V.M."/>
            <person name="Hannick L.I."/>
            <person name="Bidwell S."/>
            <person name="Haas B."/>
            <person name="Amedeo P."/>
            <person name="Orvis J."/>
            <person name="Wortman J.R."/>
            <person name="White O.R."/>
            <person name="Salzberg S."/>
            <person name="Shumway M."/>
            <person name="Koo H."/>
            <person name="Zhao Y."/>
            <person name="Holmes M."/>
            <person name="Miller J."/>
            <person name="Schatz M."/>
            <person name="Pop M."/>
            <person name="Pai G."/>
            <person name="Utterback T."/>
            <person name="Rogers Y.-H."/>
            <person name="Kravitz S."/>
            <person name="Fraser C.M."/>
        </authorList>
    </citation>
    <scope>NUCLEOTIDE SEQUENCE</scope>
    <source>
        <strain evidence="1">Liverpool</strain>
    </source>
</reference>
<proteinExistence type="predicted"/>
<dbReference type="AlphaFoldDB" id="J9HF87"/>
<dbReference type="EMBL" id="CH477266">
    <property type="protein sequence ID" value="EJY57457.1"/>
    <property type="molecule type" value="Genomic_DNA"/>
</dbReference>
<sequence>MHDRNDASFVEAEFIQADIRKRISFCRGRVRFLPKLFYKRMKKKIVRQL</sequence>
<gene>
    <name evidence="1" type="ORF">AaeL_AAEL017388</name>
</gene>
<dbReference type="PaxDb" id="7159-AAEL017388-PA"/>
<name>J9HF87_AEDAE</name>